<keyword evidence="2" id="KW-0614">Plasmid</keyword>
<organism evidence="2 3">
    <name type="scientific">Rhodococcus opacus</name>
    <name type="common">Nocardia opaca</name>
    <dbReference type="NCBI Taxonomy" id="37919"/>
    <lineage>
        <taxon>Bacteria</taxon>
        <taxon>Bacillati</taxon>
        <taxon>Actinomycetota</taxon>
        <taxon>Actinomycetes</taxon>
        <taxon>Mycobacteriales</taxon>
        <taxon>Nocardiaceae</taxon>
        <taxon>Rhodococcus</taxon>
    </lineage>
</organism>
<evidence type="ECO:0000313" key="2">
    <source>
        <dbReference type="EMBL" id="ANS32008.1"/>
    </source>
</evidence>
<evidence type="ECO:0000313" key="3">
    <source>
        <dbReference type="Proteomes" id="UP000186108"/>
    </source>
</evidence>
<geneLocation type="plasmid" evidence="3">
    <name>pr1cp1</name>
</geneLocation>
<feature type="region of interest" description="Disordered" evidence="1">
    <location>
        <begin position="1"/>
        <end position="95"/>
    </location>
</feature>
<dbReference type="AlphaFoldDB" id="A0A1B1KHE8"/>
<dbReference type="Proteomes" id="UP000186108">
    <property type="component" value="Plasmid pR1CP1"/>
</dbReference>
<reference evidence="2 3" key="1">
    <citation type="submission" date="2014-07" db="EMBL/GenBank/DDBJ databases">
        <authorList>
            <person name="Zhang J.E."/>
            <person name="Yang H."/>
            <person name="Guo J."/>
            <person name="Deng Z."/>
            <person name="Luo H."/>
            <person name="Luo M."/>
            <person name="Zhao B."/>
        </authorList>
    </citation>
    <scope>NUCLEOTIDE SEQUENCE [LARGE SCALE GENOMIC DNA]</scope>
    <source>
        <strain evidence="2 3">1CP</strain>
        <plasmid evidence="3">Plasmid pr1cp1</plasmid>
    </source>
</reference>
<dbReference type="RefSeq" id="WP_065493535.1">
    <property type="nucleotide sequence ID" value="NZ_CP009112.1"/>
</dbReference>
<accession>A0A1B1KHE8</accession>
<dbReference type="EMBL" id="CP009112">
    <property type="protein sequence ID" value="ANS32008.1"/>
    <property type="molecule type" value="Genomic_DNA"/>
</dbReference>
<evidence type="ECO:0000256" key="1">
    <source>
        <dbReference type="SAM" id="MobiDB-lite"/>
    </source>
</evidence>
<proteinExistence type="predicted"/>
<name>A0A1B1KHE8_RHOOP</name>
<gene>
    <name evidence="2" type="ORF">R1CP_37010</name>
</gene>
<protein>
    <submittedName>
        <fullName evidence="2">Uncharacterized protein</fullName>
    </submittedName>
</protein>
<sequence length="95" mass="10119">MTTEPFDLTPDDADRTEQEQSAISAGPDRDDTSAVTESTEASEADLLEQAQPLDEAELAPITPSQTWDANEADLLEQAQPVPSGEDERDGSTDAA</sequence>